<evidence type="ECO:0000313" key="7">
    <source>
        <dbReference type="Proteomes" id="UP000190857"/>
    </source>
</evidence>
<accession>A0A1T5IIT8</accession>
<dbReference type="Gene3D" id="1.10.10.60">
    <property type="entry name" value="Homeodomain-like"/>
    <property type="match status" value="1"/>
</dbReference>
<dbReference type="AlphaFoldDB" id="A0A1T5IIT8"/>
<dbReference type="PANTHER" id="PTHR47506:SF1">
    <property type="entry name" value="HTH-TYPE TRANSCRIPTIONAL REGULATOR YJDC"/>
    <property type="match status" value="1"/>
</dbReference>
<evidence type="ECO:0000259" key="5">
    <source>
        <dbReference type="PROSITE" id="PS50977"/>
    </source>
</evidence>
<feature type="domain" description="HTH tetR-type" evidence="5">
    <location>
        <begin position="6"/>
        <end position="66"/>
    </location>
</feature>
<evidence type="ECO:0000256" key="2">
    <source>
        <dbReference type="ARBA" id="ARBA00023125"/>
    </source>
</evidence>
<keyword evidence="2 4" id="KW-0238">DNA-binding</keyword>
<evidence type="ECO:0000256" key="3">
    <source>
        <dbReference type="ARBA" id="ARBA00023163"/>
    </source>
</evidence>
<gene>
    <name evidence="6" type="ORF">SAMN06309945_0505</name>
</gene>
<dbReference type="Gene3D" id="1.10.357.10">
    <property type="entry name" value="Tetracycline Repressor, domain 2"/>
    <property type="match status" value="1"/>
</dbReference>
<keyword evidence="7" id="KW-1185">Reference proteome</keyword>
<dbReference type="EMBL" id="FUZP01000001">
    <property type="protein sequence ID" value="SKC39057.1"/>
    <property type="molecule type" value="Genomic_DNA"/>
</dbReference>
<feature type="DNA-binding region" description="H-T-H motif" evidence="4">
    <location>
        <begin position="29"/>
        <end position="48"/>
    </location>
</feature>
<dbReference type="SUPFAM" id="SSF48498">
    <property type="entry name" value="Tetracyclin repressor-like, C-terminal domain"/>
    <property type="match status" value="1"/>
</dbReference>
<dbReference type="InterPro" id="IPR009057">
    <property type="entry name" value="Homeodomain-like_sf"/>
</dbReference>
<evidence type="ECO:0000256" key="1">
    <source>
        <dbReference type="ARBA" id="ARBA00023015"/>
    </source>
</evidence>
<dbReference type="PRINTS" id="PR00455">
    <property type="entry name" value="HTHTETR"/>
</dbReference>
<keyword evidence="1" id="KW-0805">Transcription regulation</keyword>
<reference evidence="6 7" key="1">
    <citation type="submission" date="2017-02" db="EMBL/GenBank/DDBJ databases">
        <authorList>
            <person name="Peterson S.W."/>
        </authorList>
    </citation>
    <scope>NUCLEOTIDE SEQUENCE [LARGE SCALE GENOMIC DNA]</scope>
    <source>
        <strain evidence="6 7">VKM Ac-2059</strain>
    </source>
</reference>
<dbReference type="SUPFAM" id="SSF46689">
    <property type="entry name" value="Homeodomain-like"/>
    <property type="match status" value="1"/>
</dbReference>
<keyword evidence="3" id="KW-0804">Transcription</keyword>
<dbReference type="PANTHER" id="PTHR47506">
    <property type="entry name" value="TRANSCRIPTIONAL REGULATORY PROTEIN"/>
    <property type="match status" value="1"/>
</dbReference>
<evidence type="ECO:0000313" key="6">
    <source>
        <dbReference type="EMBL" id="SKC39057.1"/>
    </source>
</evidence>
<dbReference type="InterPro" id="IPR001647">
    <property type="entry name" value="HTH_TetR"/>
</dbReference>
<proteinExistence type="predicted"/>
<dbReference type="Proteomes" id="UP000190857">
    <property type="component" value="Unassembled WGS sequence"/>
</dbReference>
<dbReference type="PROSITE" id="PS50977">
    <property type="entry name" value="HTH_TETR_2"/>
    <property type="match status" value="1"/>
</dbReference>
<dbReference type="Pfam" id="PF00440">
    <property type="entry name" value="TetR_N"/>
    <property type="match status" value="1"/>
</dbReference>
<dbReference type="InterPro" id="IPR036271">
    <property type="entry name" value="Tet_transcr_reg_TetR-rel_C_sf"/>
</dbReference>
<evidence type="ECO:0000256" key="4">
    <source>
        <dbReference type="PROSITE-ProRule" id="PRU00335"/>
    </source>
</evidence>
<name>A0A1T5IIT8_9MICO</name>
<dbReference type="RefSeq" id="WP_079726720.1">
    <property type="nucleotide sequence ID" value="NZ_FUZP01000001.1"/>
</dbReference>
<organism evidence="6 7">
    <name type="scientific">Okibacterium fritillariae</name>
    <dbReference type="NCBI Taxonomy" id="123320"/>
    <lineage>
        <taxon>Bacteria</taxon>
        <taxon>Bacillati</taxon>
        <taxon>Actinomycetota</taxon>
        <taxon>Actinomycetes</taxon>
        <taxon>Micrococcales</taxon>
        <taxon>Microbacteriaceae</taxon>
        <taxon>Okibacterium</taxon>
    </lineage>
</organism>
<dbReference type="GO" id="GO:0003677">
    <property type="term" value="F:DNA binding"/>
    <property type="evidence" value="ECO:0007669"/>
    <property type="project" value="UniProtKB-UniRule"/>
</dbReference>
<sequence>MGRQQVFDTVHAVEAARDLFWQLGYEAVSLTDLERATGLNRSSIYNAFGSKRGLFDVAVENYLETIIRPRIAPLLDPSNSPSAAADALIRYFTALAETVAALPADSPRQGCLLVTAAPGIAGQDETVRQVVADYHSELVGAFTAALERAGGAQAGEVQVAAAQDRQTHADRPSDPKSVSRARLLASLSVSAFALAKVDRGESIVLLHTGADFATEWTEAAHLQRF</sequence>
<protein>
    <submittedName>
        <fullName evidence="6">Transcriptional regulator, TetR family</fullName>
    </submittedName>
</protein>
<dbReference type="OrthoDB" id="9805134at2"/>